<organism evidence="1 2">
    <name type="scientific">Gordonia alkaliphila</name>
    <dbReference type="NCBI Taxonomy" id="1053547"/>
    <lineage>
        <taxon>Bacteria</taxon>
        <taxon>Bacillati</taxon>
        <taxon>Actinomycetota</taxon>
        <taxon>Actinomycetes</taxon>
        <taxon>Mycobacteriales</taxon>
        <taxon>Gordoniaceae</taxon>
        <taxon>Gordonia</taxon>
    </lineage>
</organism>
<reference evidence="2" key="1">
    <citation type="journal article" date="2019" name="Int. J. Syst. Evol. Microbiol.">
        <title>The Global Catalogue of Microorganisms (GCM) 10K type strain sequencing project: providing services to taxonomists for standard genome sequencing and annotation.</title>
        <authorList>
            <consortium name="The Broad Institute Genomics Platform"/>
            <consortium name="The Broad Institute Genome Sequencing Center for Infectious Disease"/>
            <person name="Wu L."/>
            <person name="Ma J."/>
        </authorList>
    </citation>
    <scope>NUCLEOTIDE SEQUENCE [LARGE SCALE GENOMIC DNA]</scope>
    <source>
        <strain evidence="2">JCM 18077</strain>
    </source>
</reference>
<dbReference type="RefSeq" id="WP_345312490.1">
    <property type="nucleotide sequence ID" value="NZ_BAABIE010000003.1"/>
</dbReference>
<name>A0ABP8Z0R5_9ACTN</name>
<dbReference type="Proteomes" id="UP001500822">
    <property type="component" value="Unassembled WGS sequence"/>
</dbReference>
<dbReference type="EMBL" id="BAABIE010000003">
    <property type="protein sequence ID" value="GAA4741689.1"/>
    <property type="molecule type" value="Genomic_DNA"/>
</dbReference>
<evidence type="ECO:0000313" key="1">
    <source>
        <dbReference type="EMBL" id="GAA4741689.1"/>
    </source>
</evidence>
<proteinExistence type="predicted"/>
<keyword evidence="2" id="KW-1185">Reference proteome</keyword>
<comment type="caution">
    <text evidence="1">The sequence shown here is derived from an EMBL/GenBank/DDBJ whole genome shotgun (WGS) entry which is preliminary data.</text>
</comment>
<accession>A0ABP8Z0R5</accession>
<protein>
    <submittedName>
        <fullName evidence="1">Uncharacterized protein</fullName>
    </submittedName>
</protein>
<sequence>MSYTLPDGRDWKDACADSLARLDAPARASFIGSVGSAIHEDFVPDEATIAQMVDDILDDTSVEAIIARELTREND</sequence>
<evidence type="ECO:0000313" key="2">
    <source>
        <dbReference type="Proteomes" id="UP001500822"/>
    </source>
</evidence>
<gene>
    <name evidence="1" type="ORF">GCM10023217_07510</name>
</gene>